<evidence type="ECO:0000313" key="2">
    <source>
        <dbReference type="EMBL" id="MBO9151744.1"/>
    </source>
</evidence>
<dbReference type="EMBL" id="JAGHKP010000001">
    <property type="protein sequence ID" value="MBO9151744.1"/>
    <property type="molecule type" value="Genomic_DNA"/>
</dbReference>
<protein>
    <submittedName>
        <fullName evidence="2">TonB-dependent receptor</fullName>
    </submittedName>
</protein>
<evidence type="ECO:0000256" key="1">
    <source>
        <dbReference type="SAM" id="SignalP"/>
    </source>
</evidence>
<dbReference type="Pfam" id="PF13620">
    <property type="entry name" value="CarboxypepD_reg"/>
    <property type="match status" value="1"/>
</dbReference>
<reference evidence="3" key="1">
    <citation type="submission" date="2021-03" db="EMBL/GenBank/DDBJ databases">
        <title>Assistant Professor.</title>
        <authorList>
            <person name="Huq M.A."/>
        </authorList>
    </citation>
    <scope>NUCLEOTIDE SEQUENCE [LARGE SCALE GENOMIC DNA]</scope>
    <source>
        <strain evidence="3">MAH-28</strain>
    </source>
</reference>
<dbReference type="Proteomes" id="UP000679126">
    <property type="component" value="Unassembled WGS sequence"/>
</dbReference>
<evidence type="ECO:0000313" key="3">
    <source>
        <dbReference type="Proteomes" id="UP000679126"/>
    </source>
</evidence>
<gene>
    <name evidence="2" type="ORF">J7I43_05960</name>
</gene>
<dbReference type="SUPFAM" id="SSF56935">
    <property type="entry name" value="Porins"/>
    <property type="match status" value="1"/>
</dbReference>
<dbReference type="Gene3D" id="2.60.40.1120">
    <property type="entry name" value="Carboxypeptidase-like, regulatory domain"/>
    <property type="match status" value="1"/>
</dbReference>
<comment type="caution">
    <text evidence="2">The sequence shown here is derived from an EMBL/GenBank/DDBJ whole genome shotgun (WGS) entry which is preliminary data.</text>
</comment>
<sequence length="777" mass="86306">MKPLFWLLLLLLPLRSFPQQSLPVQTVKGTVTDRYTHIPLPGVTVQIDRIGAVTNEKGEFRINSVPVGRHTLRFSLMGYEPLVIGNVEVNAGKETVVEITLTENIVKLKDYIVTAQQKKGAVNPLAQVSARQLGMEEGMRYAGSRNDPSRMAQNFAGVIGGNDASNDIVIRGNSPNGVLYRMEGVDIPNPNHFSTIGASGGPVTILNTNTLRNSDFMTGAFPAPYGNALAGAFDLRLRNGNKDKYEFLAEVGFNGFEAAAEGPLGRPGNASFLLDYRYSTVAAIQALGLSVGTGTAVPYYQDLNLKLHAPTKNAGTFNLFALGGLSNIHFGPDEDTTGLYGSDNKDRDRKYASNTGVAGLTHSYNFNAATFGRAFVALSFTQSTGNEFIVKDGLPAEPAVKLDNRQTKTSLGYQLEHRLNARNQLSGGISADLMRFRLDQAYIKDGDDVISADLDARESTSLAKGWINLQHHFSDHLTANTGVYAQYLALNGSYSAEPRFNIKYRTANDQALSLGLGMHSQLQPLEVYFRETGGKLTNNELDFSRSLHAVLGYELPLSNKFRIKTEAYYQHLYNIPVQREPGPFSMLNTGAQFGFPDEPNLVNAGTGKNYGLELTLEKFLDKGFYLLFTQSLFNSKFLASDKVWRNTAFNSQYVTNFLTGREWTLRPGFNLGVDTKVSFAGGQWYTPFDVEKTIAKGYEVYDDSRTFSLRNNPYFRWDVKISFTWEMGRTTQKFFMDFQNVTVKKNIYIRRINTTTGTVSDINQIGFFPNVNYQFTF</sequence>
<keyword evidence="1" id="KW-0732">Signal</keyword>
<dbReference type="InterPro" id="IPR037066">
    <property type="entry name" value="Plug_dom_sf"/>
</dbReference>
<dbReference type="SUPFAM" id="SSF49464">
    <property type="entry name" value="Carboxypeptidase regulatory domain-like"/>
    <property type="match status" value="1"/>
</dbReference>
<name>A0ABS3YAQ7_9BACT</name>
<accession>A0ABS3YAQ7</accession>
<feature type="signal peptide" evidence="1">
    <location>
        <begin position="1"/>
        <end position="21"/>
    </location>
</feature>
<organism evidence="2 3">
    <name type="scientific">Chitinophaga chungangae</name>
    <dbReference type="NCBI Taxonomy" id="2821488"/>
    <lineage>
        <taxon>Bacteria</taxon>
        <taxon>Pseudomonadati</taxon>
        <taxon>Bacteroidota</taxon>
        <taxon>Chitinophagia</taxon>
        <taxon>Chitinophagales</taxon>
        <taxon>Chitinophagaceae</taxon>
        <taxon>Chitinophaga</taxon>
    </lineage>
</organism>
<dbReference type="Gene3D" id="2.170.130.10">
    <property type="entry name" value="TonB-dependent receptor, plug domain"/>
    <property type="match status" value="1"/>
</dbReference>
<keyword evidence="2" id="KW-0675">Receptor</keyword>
<proteinExistence type="predicted"/>
<dbReference type="RefSeq" id="WP_209144237.1">
    <property type="nucleotide sequence ID" value="NZ_JAGHKP010000001.1"/>
</dbReference>
<keyword evidence="3" id="KW-1185">Reference proteome</keyword>
<feature type="chain" id="PRO_5045363574" evidence="1">
    <location>
        <begin position="22"/>
        <end position="777"/>
    </location>
</feature>
<dbReference type="InterPro" id="IPR008969">
    <property type="entry name" value="CarboxyPept-like_regulatory"/>
</dbReference>